<reference evidence="1 2" key="1">
    <citation type="submission" date="2012-02" db="EMBL/GenBank/DDBJ databases">
        <title>Complete Genome Sequence of Cronobacter sakazakii Bacteriophage CR9.</title>
        <authorList>
            <person name="Shin H."/>
            <person name="Lee J.-H."/>
            <person name="Kim Y."/>
            <person name="Ryu S."/>
        </authorList>
    </citation>
    <scope>NUCLEOTIDE SEQUENCE [LARGE SCALE GENOMIC DNA]</scope>
</reference>
<proteinExistence type="predicted"/>
<dbReference type="KEGG" id="vg:18563019"/>
<gene>
    <name evidence="1" type="ORF">CR9_177</name>
</gene>
<dbReference type="EMBL" id="JQ691611">
    <property type="protein sequence ID" value="AFH21061.1"/>
    <property type="molecule type" value="Genomic_DNA"/>
</dbReference>
<keyword evidence="2" id="KW-1185">Reference proteome</keyword>
<organism evidence="1 2">
    <name type="scientific">Cronobacter phage CR9</name>
    <dbReference type="NCBI Taxonomy" id="1162290"/>
    <lineage>
        <taxon>Viruses</taxon>
        <taxon>Duplodnaviria</taxon>
        <taxon>Heunggongvirae</taxon>
        <taxon>Uroviricota</taxon>
        <taxon>Caudoviricetes</taxon>
        <taxon>Vequintavirinae</taxon>
        <taxon>Certrevirus</taxon>
        <taxon>Certrevirus CR9</taxon>
    </lineage>
</organism>
<dbReference type="GeneID" id="18563019"/>
<evidence type="ECO:0000313" key="2">
    <source>
        <dbReference type="Proteomes" id="UP000011829"/>
    </source>
</evidence>
<dbReference type="Proteomes" id="UP000011829">
    <property type="component" value="Segment"/>
</dbReference>
<protein>
    <submittedName>
        <fullName evidence="1">Uncharacterized protein</fullName>
    </submittedName>
</protein>
<evidence type="ECO:0000313" key="1">
    <source>
        <dbReference type="EMBL" id="AFH21061.1"/>
    </source>
</evidence>
<sequence length="62" mass="7346">MSDEQYPQYGFTQKELRYIYVDEGARMLYDNDGNPEYIIRDDGPINPLRPDLSGFWLEKVNV</sequence>
<dbReference type="RefSeq" id="YP_009015139.1">
    <property type="nucleotide sequence ID" value="NC_023717.1"/>
</dbReference>
<dbReference type="OrthoDB" id="28531at10239"/>
<accession>M1F2D4</accession>
<name>M1F2D4_9CAUD</name>